<name>A0A6B8M646_9HYPH</name>
<keyword evidence="2" id="KW-1185">Reference proteome</keyword>
<dbReference type="Proteomes" id="UP000422569">
    <property type="component" value="Chromosome"/>
</dbReference>
<dbReference type="RefSeq" id="WP_154419911.1">
    <property type="nucleotide sequence ID" value="NZ_CP044331.1"/>
</dbReference>
<reference evidence="1 2" key="1">
    <citation type="submission" date="2019-09" db="EMBL/GenBank/DDBJ databases">
        <title>Isolation and complete genome sequencing of Methylocystis species.</title>
        <authorList>
            <person name="Rumah B.L."/>
            <person name="Stead C.E."/>
            <person name="Stevens B.C."/>
            <person name="Minton N.P."/>
            <person name="Grosse-Honebrink A."/>
            <person name="Zhang Y."/>
        </authorList>
    </citation>
    <scope>NUCLEOTIDE SEQUENCE [LARGE SCALE GENOMIC DNA]</scope>
    <source>
        <strain evidence="1 2">BRCS2</strain>
    </source>
</reference>
<dbReference type="EMBL" id="CP044331">
    <property type="protein sequence ID" value="QGM97938.1"/>
    <property type="molecule type" value="Genomic_DNA"/>
</dbReference>
<accession>A0A6B8M646</accession>
<protein>
    <submittedName>
        <fullName evidence="1">Uncharacterized protein</fullName>
    </submittedName>
</protein>
<evidence type="ECO:0000313" key="1">
    <source>
        <dbReference type="EMBL" id="QGM97938.1"/>
    </source>
</evidence>
<sequence>MIYDDGLLRIHGFDRANVAVVEIRFNDALLIRITDEGARLKLWRDLGTMRALILIDQQSDLLNWLFQENFQSRDLGLAKHYIISVGEEVFDIVSISEPYVSEPSKNTVK</sequence>
<gene>
    <name evidence="1" type="ORF">F7D14_10950</name>
</gene>
<dbReference type="AlphaFoldDB" id="A0A6B8M646"/>
<dbReference type="KEGG" id="mpar:F7D14_10950"/>
<organism evidence="1 2">
    <name type="scientific">Methylocystis parvus</name>
    <dbReference type="NCBI Taxonomy" id="134"/>
    <lineage>
        <taxon>Bacteria</taxon>
        <taxon>Pseudomonadati</taxon>
        <taxon>Pseudomonadota</taxon>
        <taxon>Alphaproteobacteria</taxon>
        <taxon>Hyphomicrobiales</taxon>
        <taxon>Methylocystaceae</taxon>
        <taxon>Methylocystis</taxon>
    </lineage>
</organism>
<evidence type="ECO:0000313" key="2">
    <source>
        <dbReference type="Proteomes" id="UP000422569"/>
    </source>
</evidence>
<proteinExistence type="predicted"/>